<dbReference type="GO" id="GO:1902600">
    <property type="term" value="P:proton transmembrane transport"/>
    <property type="evidence" value="ECO:0007669"/>
    <property type="project" value="UniProtKB-KW"/>
</dbReference>
<evidence type="ECO:0000256" key="14">
    <source>
        <dbReference type="ARBA" id="ARBA00022989"/>
    </source>
</evidence>
<feature type="binding site" description="axial binding residue" evidence="20">
    <location>
        <position position="229"/>
    </location>
    <ligand>
        <name>heme c</name>
        <dbReference type="ChEBI" id="CHEBI:61717"/>
        <label>2</label>
    </ligand>
    <ligandPart>
        <name>Fe</name>
        <dbReference type="ChEBI" id="CHEBI:18248"/>
    </ligandPart>
</feature>
<evidence type="ECO:0000313" key="25">
    <source>
        <dbReference type="Proteomes" id="UP000295367"/>
    </source>
</evidence>
<dbReference type="AlphaFoldDB" id="A0A4R3XZZ8"/>
<keyword evidence="6 19" id="KW-0997">Cell inner membrane</keyword>
<feature type="binding site" description="axial binding residue" evidence="20">
    <location>
        <position position="139"/>
    </location>
    <ligand>
        <name>heme c</name>
        <dbReference type="ChEBI" id="CHEBI:61717"/>
        <label>1</label>
    </ligand>
    <ligandPart>
        <name>Fe</name>
        <dbReference type="ChEBI" id="CHEBI:18248"/>
    </ligandPart>
</feature>
<protein>
    <recommendedName>
        <fullName evidence="19">Cbb3-type cytochrome c oxidase subunit</fullName>
    </recommendedName>
</protein>
<dbReference type="GO" id="GO:0005506">
    <property type="term" value="F:iron ion binding"/>
    <property type="evidence" value="ECO:0007669"/>
    <property type="project" value="InterPro"/>
</dbReference>
<keyword evidence="12 19" id="KW-0375">Hydrogen ion transport</keyword>
<evidence type="ECO:0000256" key="2">
    <source>
        <dbReference type="ARBA" id="ARBA00004673"/>
    </source>
</evidence>
<keyword evidence="9 22" id="KW-0812">Transmembrane</keyword>
<reference evidence="24 25" key="1">
    <citation type="submission" date="2019-03" db="EMBL/GenBank/DDBJ databases">
        <title>Genomic Encyclopedia of Type Strains, Phase IV (KMG-IV): sequencing the most valuable type-strain genomes for metagenomic binning, comparative biology and taxonomic classification.</title>
        <authorList>
            <person name="Goeker M."/>
        </authorList>
    </citation>
    <scope>NUCLEOTIDE SEQUENCE [LARGE SCALE GENOMIC DNA]</scope>
    <source>
        <strain evidence="24 25">DSM 100309</strain>
    </source>
</reference>
<dbReference type="InterPro" id="IPR038414">
    <property type="entry name" value="CcoP_N_sf"/>
</dbReference>
<dbReference type="Pfam" id="PF13442">
    <property type="entry name" value="Cytochrome_CBB3"/>
    <property type="match status" value="2"/>
</dbReference>
<gene>
    <name evidence="24" type="ORF">EDC63_11193</name>
</gene>
<dbReference type="GO" id="GO:0006119">
    <property type="term" value="P:oxidative phosphorylation"/>
    <property type="evidence" value="ECO:0007669"/>
    <property type="project" value="UniProtKB-UniPathway"/>
</dbReference>
<dbReference type="UniPathway" id="UPA00705"/>
<keyword evidence="13 19" id="KW-0249">Electron transport</keyword>
<dbReference type="PROSITE" id="PS51007">
    <property type="entry name" value="CYTC"/>
    <property type="match status" value="2"/>
</dbReference>
<dbReference type="OrthoDB" id="5290932at2"/>
<evidence type="ECO:0000256" key="10">
    <source>
        <dbReference type="ARBA" id="ARBA00022723"/>
    </source>
</evidence>
<dbReference type="Pfam" id="PF14715">
    <property type="entry name" value="FixP_N"/>
    <property type="match status" value="1"/>
</dbReference>
<evidence type="ECO:0000256" key="8">
    <source>
        <dbReference type="ARBA" id="ARBA00022660"/>
    </source>
</evidence>
<dbReference type="InterPro" id="IPR032858">
    <property type="entry name" value="CcoP_N"/>
</dbReference>
<keyword evidence="25" id="KW-1185">Reference proteome</keyword>
<evidence type="ECO:0000256" key="13">
    <source>
        <dbReference type="ARBA" id="ARBA00022982"/>
    </source>
</evidence>
<evidence type="ECO:0000256" key="4">
    <source>
        <dbReference type="ARBA" id="ARBA00022448"/>
    </source>
</evidence>
<keyword evidence="18 19" id="KW-0472">Membrane</keyword>
<dbReference type="GO" id="GO:0005886">
    <property type="term" value="C:plasma membrane"/>
    <property type="evidence" value="ECO:0007669"/>
    <property type="project" value="UniProtKB-SubCell"/>
</dbReference>
<keyword evidence="10 19" id="KW-0479">Metal-binding</keyword>
<accession>A0A4R3XZZ8</accession>
<feature type="binding site" description="covalent" evidence="21">
    <location>
        <position position="225"/>
    </location>
    <ligand>
        <name>heme c</name>
        <dbReference type="ChEBI" id="CHEBI:61717"/>
        <label>2</label>
    </ligand>
</feature>
<feature type="binding site" description="axial binding residue" evidence="20">
    <location>
        <position position="179"/>
    </location>
    <ligand>
        <name>heme c</name>
        <dbReference type="ChEBI" id="CHEBI:61717"/>
        <label>2</label>
    </ligand>
    <ligandPart>
        <name>Fe</name>
        <dbReference type="ChEBI" id="CHEBI:18248"/>
    </ligandPart>
</feature>
<evidence type="ECO:0000256" key="16">
    <source>
        <dbReference type="ARBA" id="ARBA00023004"/>
    </source>
</evidence>
<keyword evidence="11" id="KW-0677">Repeat</keyword>
<dbReference type="InterPro" id="IPR004678">
    <property type="entry name" value="Cyt_c_oxidase_cbb3_su3"/>
</dbReference>
<keyword evidence="17 19" id="KW-0406">Ion transport</keyword>
<evidence type="ECO:0000256" key="9">
    <source>
        <dbReference type="ARBA" id="ARBA00022692"/>
    </source>
</evidence>
<dbReference type="PRINTS" id="PR00605">
    <property type="entry name" value="CYTCHROMECIC"/>
</dbReference>
<keyword evidence="7 19" id="KW-0349">Heme</keyword>
<comment type="function">
    <text evidence="19">C-type cytochrome. Part of the cbb3-type cytochrome c oxidase complex.</text>
</comment>
<comment type="subunit">
    <text evidence="19">Component of the cbb3-type cytochrome c oxidase.</text>
</comment>
<evidence type="ECO:0000256" key="20">
    <source>
        <dbReference type="PIRSR" id="PIRSR000006-1"/>
    </source>
</evidence>
<evidence type="ECO:0000256" key="1">
    <source>
        <dbReference type="ARBA" id="ARBA00004533"/>
    </source>
</evidence>
<dbReference type="EMBL" id="SMCO01000011">
    <property type="protein sequence ID" value="TCV84747.1"/>
    <property type="molecule type" value="Genomic_DNA"/>
</dbReference>
<dbReference type="Gene3D" id="1.10.760.10">
    <property type="entry name" value="Cytochrome c-like domain"/>
    <property type="match status" value="2"/>
</dbReference>
<evidence type="ECO:0000256" key="19">
    <source>
        <dbReference type="PIRNR" id="PIRNR000006"/>
    </source>
</evidence>
<comment type="similarity">
    <text evidence="3 19">Belongs to the CcoP / FixP family.</text>
</comment>
<dbReference type="GO" id="GO:0020037">
    <property type="term" value="F:heme binding"/>
    <property type="evidence" value="ECO:0007669"/>
    <property type="project" value="InterPro"/>
</dbReference>
<evidence type="ECO:0000256" key="3">
    <source>
        <dbReference type="ARBA" id="ARBA00006113"/>
    </source>
</evidence>
<comment type="pathway">
    <text evidence="2 19">Energy metabolism; oxidative phosphorylation.</text>
</comment>
<keyword evidence="15 19" id="KW-0560">Oxidoreductase</keyword>
<keyword evidence="14 22" id="KW-1133">Transmembrane helix</keyword>
<feature type="binding site" description="covalent" evidence="21">
    <location>
        <position position="135"/>
    </location>
    <ligand>
        <name>heme c</name>
        <dbReference type="ChEBI" id="CHEBI:61717"/>
        <label>1</label>
    </ligand>
</feature>
<feature type="domain" description="Cytochrome c" evidence="23">
    <location>
        <begin position="209"/>
        <end position="303"/>
    </location>
</feature>
<evidence type="ECO:0000256" key="21">
    <source>
        <dbReference type="PIRSR" id="PIRSR000006-2"/>
    </source>
</evidence>
<dbReference type="Gene3D" id="6.10.280.130">
    <property type="match status" value="1"/>
</dbReference>
<keyword evidence="5 19" id="KW-1003">Cell membrane</keyword>
<evidence type="ECO:0000256" key="22">
    <source>
        <dbReference type="SAM" id="Phobius"/>
    </source>
</evidence>
<evidence type="ECO:0000256" key="15">
    <source>
        <dbReference type="ARBA" id="ARBA00023002"/>
    </source>
</evidence>
<dbReference type="InterPro" id="IPR009056">
    <property type="entry name" value="Cyt_c-like_dom"/>
</dbReference>
<dbReference type="InterPro" id="IPR008168">
    <property type="entry name" value="Cyt_C_IC"/>
</dbReference>
<organism evidence="24 25">
    <name type="scientific">Sulfurirhabdus autotrophica</name>
    <dbReference type="NCBI Taxonomy" id="1706046"/>
    <lineage>
        <taxon>Bacteria</taxon>
        <taxon>Pseudomonadati</taxon>
        <taxon>Pseudomonadota</taxon>
        <taxon>Betaproteobacteria</taxon>
        <taxon>Nitrosomonadales</taxon>
        <taxon>Sulfuricellaceae</taxon>
        <taxon>Sulfurirhabdus</taxon>
    </lineage>
</organism>
<comment type="caution">
    <text evidence="24">The sequence shown here is derived from an EMBL/GenBank/DDBJ whole genome shotgun (WGS) entry which is preliminary data.</text>
</comment>
<evidence type="ECO:0000313" key="24">
    <source>
        <dbReference type="EMBL" id="TCV84747.1"/>
    </source>
</evidence>
<evidence type="ECO:0000259" key="23">
    <source>
        <dbReference type="PROSITE" id="PS51007"/>
    </source>
</evidence>
<evidence type="ECO:0000256" key="18">
    <source>
        <dbReference type="ARBA" id="ARBA00023136"/>
    </source>
</evidence>
<feature type="domain" description="Cytochrome c" evidence="23">
    <location>
        <begin position="122"/>
        <end position="202"/>
    </location>
</feature>
<evidence type="ECO:0000256" key="11">
    <source>
        <dbReference type="ARBA" id="ARBA00022737"/>
    </source>
</evidence>
<dbReference type="GO" id="GO:0009055">
    <property type="term" value="F:electron transfer activity"/>
    <property type="evidence" value="ECO:0007669"/>
    <property type="project" value="InterPro"/>
</dbReference>
<evidence type="ECO:0000256" key="12">
    <source>
        <dbReference type="ARBA" id="ARBA00022781"/>
    </source>
</evidence>
<dbReference type="PANTHER" id="PTHR33751">
    <property type="entry name" value="CBB3-TYPE CYTOCHROME C OXIDASE SUBUNIT FIXP"/>
    <property type="match status" value="1"/>
</dbReference>
<keyword evidence="8 19" id="KW-0679">Respiratory chain</keyword>
<comment type="subcellular location">
    <subcellularLocation>
        <location evidence="1 19">Cell inner membrane</location>
    </subcellularLocation>
</comment>
<feature type="transmembrane region" description="Helical" evidence="22">
    <location>
        <begin position="32"/>
        <end position="50"/>
    </location>
</feature>
<evidence type="ECO:0000256" key="17">
    <source>
        <dbReference type="ARBA" id="ARBA00023065"/>
    </source>
</evidence>
<dbReference type="Proteomes" id="UP000295367">
    <property type="component" value="Unassembled WGS sequence"/>
</dbReference>
<dbReference type="GO" id="GO:0016491">
    <property type="term" value="F:oxidoreductase activity"/>
    <property type="evidence" value="ECO:0007669"/>
    <property type="project" value="UniProtKB-KW"/>
</dbReference>
<dbReference type="NCBIfam" id="TIGR00782">
    <property type="entry name" value="ccoP"/>
    <property type="match status" value="1"/>
</dbReference>
<keyword evidence="4 19" id="KW-0813">Transport</keyword>
<proteinExistence type="inferred from homology"/>
<evidence type="ECO:0000256" key="6">
    <source>
        <dbReference type="ARBA" id="ARBA00022519"/>
    </source>
</evidence>
<dbReference type="InterPro" id="IPR050597">
    <property type="entry name" value="Cytochrome_c_Oxidase_Subunit"/>
</dbReference>
<evidence type="ECO:0000256" key="5">
    <source>
        <dbReference type="ARBA" id="ARBA00022475"/>
    </source>
</evidence>
<comment type="cofactor">
    <cofactor evidence="19 21">
        <name>heme c</name>
        <dbReference type="ChEBI" id="CHEBI:61717"/>
    </cofactor>
    <text evidence="19 21">Binds 2 heme C groups per subunit.</text>
</comment>
<dbReference type="PIRSF" id="PIRSF000006">
    <property type="entry name" value="Cbb3-Cox_fixP"/>
    <property type="match status" value="1"/>
</dbReference>
<dbReference type="SUPFAM" id="SSF46626">
    <property type="entry name" value="Cytochrome c"/>
    <property type="match status" value="2"/>
</dbReference>
<name>A0A4R3XZZ8_9PROT</name>
<feature type="binding site" description="covalent" evidence="21">
    <location>
        <position position="228"/>
    </location>
    <ligand>
        <name>heme c</name>
        <dbReference type="ChEBI" id="CHEBI:61717"/>
        <label>2</label>
    </ligand>
</feature>
<keyword evidence="16 19" id="KW-0408">Iron</keyword>
<dbReference type="InterPro" id="IPR036909">
    <property type="entry name" value="Cyt_c-like_dom_sf"/>
</dbReference>
<dbReference type="RefSeq" id="WP_124946214.1">
    <property type="nucleotide sequence ID" value="NZ_BHVT01000027.1"/>
</dbReference>
<feature type="binding site" description="covalent" evidence="21">
    <location>
        <position position="138"/>
    </location>
    <ligand>
        <name>heme c</name>
        <dbReference type="ChEBI" id="CHEBI:61717"/>
        <label>1</label>
    </ligand>
</feature>
<evidence type="ECO:0000256" key="7">
    <source>
        <dbReference type="ARBA" id="ARBA00022617"/>
    </source>
</evidence>
<sequence>MSQEKLQSQTVQTTGHAWDGDLQEYNNPLPNWWVWTFYATILVSIIYWLTYPAWPVGKGFTTGFGTISYVNDKGVEKTTHWNTRALLLKEMNEAELKQKPFVDKIMAAPFDKIAKDPELNNFVVSSGKVLFADNCAACHQSGGQGKVGFFPNLADDDWLYGGTFDKIQETITNGRHGYMPAFNEVLNGEQIDNLANYVLSLSGEKTDAAKVKAGDTLFHSQTAACFYCHGDDAKGRQIIGSANLTDKIWLWANVPAAETAELKLDAVKKVIGEGLNKGVMPVWKERLKPEQIKILTVYVHELGGGK</sequence>
<feature type="binding site" description="axial binding residue" evidence="20">
    <location>
        <position position="280"/>
    </location>
    <ligand>
        <name>heme c</name>
        <dbReference type="ChEBI" id="CHEBI:61717"/>
        <label>1</label>
    </ligand>
    <ligandPart>
        <name>Fe</name>
        <dbReference type="ChEBI" id="CHEBI:18248"/>
    </ligandPart>
</feature>
<dbReference type="PANTHER" id="PTHR33751:SF1">
    <property type="entry name" value="CBB3-TYPE CYTOCHROME C OXIDASE SUBUNIT FIXP"/>
    <property type="match status" value="1"/>
</dbReference>